<organism evidence="2">
    <name type="scientific">Streptomyces sp. SID7499</name>
    <dbReference type="NCBI Taxonomy" id="2706086"/>
    <lineage>
        <taxon>Bacteria</taxon>
        <taxon>Bacillati</taxon>
        <taxon>Actinomycetota</taxon>
        <taxon>Actinomycetes</taxon>
        <taxon>Kitasatosporales</taxon>
        <taxon>Streptomycetaceae</taxon>
        <taxon>Streptomyces</taxon>
    </lineage>
</organism>
<evidence type="ECO:0000256" key="1">
    <source>
        <dbReference type="SAM" id="MobiDB-lite"/>
    </source>
</evidence>
<reference evidence="2" key="1">
    <citation type="submission" date="2020-01" db="EMBL/GenBank/DDBJ databases">
        <title>Insect and environment-associated Actinomycetes.</title>
        <authorList>
            <person name="Currrie C."/>
            <person name="Chevrette M."/>
            <person name="Carlson C."/>
            <person name="Stubbendieck R."/>
            <person name="Wendt-Pienkowski E."/>
        </authorList>
    </citation>
    <scope>NUCLEOTIDE SEQUENCE</scope>
    <source>
        <strain evidence="2">SID7499</strain>
    </source>
</reference>
<feature type="region of interest" description="Disordered" evidence="1">
    <location>
        <begin position="1"/>
        <end position="81"/>
    </location>
</feature>
<sequence>MTEPAPEPPVEDPQPEPDPNPEPDEPPAPDPAPEEPPVEAPATCPPYPNDPSITCELEPGHNVRMIHRRNTGPDKPYYEWE</sequence>
<feature type="compositionally biased region" description="Pro residues" evidence="1">
    <location>
        <begin position="38"/>
        <end position="49"/>
    </location>
</feature>
<gene>
    <name evidence="2" type="ORF">G3M58_36795</name>
</gene>
<dbReference type="AlphaFoldDB" id="A0A6G3X2W1"/>
<evidence type="ECO:0000313" key="2">
    <source>
        <dbReference type="EMBL" id="NEE12003.1"/>
    </source>
</evidence>
<name>A0A6G3X2W1_9ACTN</name>
<dbReference type="EMBL" id="JAAGMN010003906">
    <property type="protein sequence ID" value="NEE12003.1"/>
    <property type="molecule type" value="Genomic_DNA"/>
</dbReference>
<proteinExistence type="predicted"/>
<feature type="compositionally biased region" description="Acidic residues" evidence="1">
    <location>
        <begin position="9"/>
        <end position="37"/>
    </location>
</feature>
<comment type="caution">
    <text evidence="2">The sequence shown here is derived from an EMBL/GenBank/DDBJ whole genome shotgun (WGS) entry which is preliminary data.</text>
</comment>
<protein>
    <submittedName>
        <fullName evidence="2">Uncharacterized protein</fullName>
    </submittedName>
</protein>
<accession>A0A6G3X2W1</accession>